<reference evidence="2 3" key="1">
    <citation type="submission" date="2013-04" db="EMBL/GenBank/DDBJ databases">
        <title>The Genome Sequence of Bacteroides massiliensis dnLKV3.</title>
        <authorList>
            <consortium name="The Broad Institute Genomics Platform"/>
            <consortium name="The Broad Institute Genome Sequencing Center for Infectious Disease"/>
            <person name="Earl A."/>
            <person name="Xavier R."/>
            <person name="Kuhn K."/>
            <person name="Stappenbeck T."/>
            <person name="Walker B."/>
            <person name="Young S."/>
            <person name="Zeng Q."/>
            <person name="Gargeya S."/>
            <person name="Fitzgerald M."/>
            <person name="Haas B."/>
            <person name="Abouelleil A."/>
            <person name="Allen A.W."/>
            <person name="Alvarado L."/>
            <person name="Arachchi H.M."/>
            <person name="Berlin A.M."/>
            <person name="Chapman S.B."/>
            <person name="Gainer-Dewar J."/>
            <person name="Goldberg J."/>
            <person name="Griggs A."/>
            <person name="Gujja S."/>
            <person name="Hansen M."/>
            <person name="Howarth C."/>
            <person name="Imamovic A."/>
            <person name="Ireland A."/>
            <person name="Larimer J."/>
            <person name="McCowan C."/>
            <person name="Murphy C."/>
            <person name="Pearson M."/>
            <person name="Poon T.W."/>
            <person name="Priest M."/>
            <person name="Roberts A."/>
            <person name="Saif S."/>
            <person name="Shea T."/>
            <person name="Sisk P."/>
            <person name="Sykes S."/>
            <person name="Wortman J."/>
            <person name="Nusbaum C."/>
            <person name="Birren B."/>
        </authorList>
    </citation>
    <scope>NUCLEOTIDE SEQUENCE [LARGE SCALE GENOMIC DNA]</scope>
    <source>
        <strain evidence="3">dnLKV3</strain>
    </source>
</reference>
<dbReference type="AlphaFoldDB" id="R9I9X3"/>
<sequence length="80" mass="9479">MEIYRLSGVGYTDEEMRVLKHICKVTLADINEFERRKEKEKKERKKREKDLGKGKEKRQEKGKEKRKGKGKEKDTGKPEG</sequence>
<dbReference type="STRING" id="1235788.C802_01566"/>
<name>R9I9X3_9BACT</name>
<gene>
    <name evidence="2" type="ORF">C802_01566</name>
</gene>
<dbReference type="EMBL" id="ASSP01000009">
    <property type="protein sequence ID" value="EOS13723.1"/>
    <property type="molecule type" value="Genomic_DNA"/>
</dbReference>
<feature type="region of interest" description="Disordered" evidence="1">
    <location>
        <begin position="34"/>
        <end position="80"/>
    </location>
</feature>
<organism evidence="2 3">
    <name type="scientific">Phocaeicola sartorii</name>
    <dbReference type="NCBI Taxonomy" id="671267"/>
    <lineage>
        <taxon>Bacteria</taxon>
        <taxon>Pseudomonadati</taxon>
        <taxon>Bacteroidota</taxon>
        <taxon>Bacteroidia</taxon>
        <taxon>Bacteroidales</taxon>
        <taxon>Bacteroidaceae</taxon>
        <taxon>Phocaeicola</taxon>
    </lineage>
</organism>
<comment type="caution">
    <text evidence="2">The sequence shown here is derived from an EMBL/GenBank/DDBJ whole genome shotgun (WGS) entry which is preliminary data.</text>
</comment>
<evidence type="ECO:0000256" key="1">
    <source>
        <dbReference type="SAM" id="MobiDB-lite"/>
    </source>
</evidence>
<dbReference type="PATRIC" id="fig|1235788.3.peg.1601"/>
<dbReference type="GeneID" id="82154662"/>
<feature type="compositionally biased region" description="Basic and acidic residues" evidence="1">
    <location>
        <begin position="71"/>
        <end position="80"/>
    </location>
</feature>
<keyword evidence="3" id="KW-1185">Reference proteome</keyword>
<evidence type="ECO:0000313" key="3">
    <source>
        <dbReference type="Proteomes" id="UP000014200"/>
    </source>
</evidence>
<protein>
    <submittedName>
        <fullName evidence="2">Uncharacterized protein</fullName>
    </submittedName>
</protein>
<evidence type="ECO:0000313" key="2">
    <source>
        <dbReference type="EMBL" id="EOS13723.1"/>
    </source>
</evidence>
<accession>R9I9X3</accession>
<dbReference type="HOGENOM" id="CLU_2582385_0_0_10"/>
<dbReference type="Proteomes" id="UP000014200">
    <property type="component" value="Unassembled WGS sequence"/>
</dbReference>
<proteinExistence type="predicted"/>
<feature type="compositionally biased region" description="Basic and acidic residues" evidence="1">
    <location>
        <begin position="48"/>
        <end position="63"/>
    </location>
</feature>
<dbReference type="RefSeq" id="WP_016275974.1">
    <property type="nucleotide sequence ID" value="NZ_CAJUNV010000001.1"/>
</dbReference>